<gene>
    <name evidence="1" type="ORF">BTN50_1926</name>
</gene>
<dbReference type="Proteomes" id="UP000218160">
    <property type="component" value="Chromosome 2"/>
</dbReference>
<accession>A0A291BBF8</accession>
<dbReference type="AlphaFoldDB" id="A0A291BBF8"/>
<dbReference type="KEGG" id="elux:BTN50_1926"/>
<protein>
    <submittedName>
        <fullName evidence="1">Uncharacterized protein</fullName>
    </submittedName>
</protein>
<sequence length="49" mass="5794">MLKKIDKKHGWHIHLCKFYALATELYSTNKDVVFNSLIINIFKDKKDAN</sequence>
<evidence type="ECO:0000313" key="2">
    <source>
        <dbReference type="Proteomes" id="UP000218160"/>
    </source>
</evidence>
<dbReference type="EMBL" id="CP020663">
    <property type="protein sequence ID" value="ATF10342.1"/>
    <property type="molecule type" value="Genomic_DNA"/>
</dbReference>
<evidence type="ECO:0000313" key="1">
    <source>
        <dbReference type="EMBL" id="ATF10342.1"/>
    </source>
</evidence>
<name>A0A291BBF8_9GAMM</name>
<organism evidence="1 2">
    <name type="scientific">Candidatus Enterovibrio altilux</name>
    <dbReference type="NCBI Taxonomy" id="1927128"/>
    <lineage>
        <taxon>Bacteria</taxon>
        <taxon>Pseudomonadati</taxon>
        <taxon>Pseudomonadota</taxon>
        <taxon>Gammaproteobacteria</taxon>
        <taxon>Vibrionales</taxon>
        <taxon>Vibrionaceae</taxon>
        <taxon>Enterovibrio</taxon>
    </lineage>
</organism>
<keyword evidence="2" id="KW-1185">Reference proteome</keyword>
<proteinExistence type="predicted"/>
<reference evidence="2" key="1">
    <citation type="submission" date="2017-04" db="EMBL/GenBank/DDBJ databases">
        <title>Genome evolution of the luminous symbionts of deep sea anglerfish.</title>
        <authorList>
            <person name="Hendry T.A."/>
        </authorList>
    </citation>
    <scope>NUCLEOTIDE SEQUENCE [LARGE SCALE GENOMIC DNA]</scope>
</reference>